<evidence type="ECO:0000313" key="2">
    <source>
        <dbReference type="Proteomes" id="UP000615687"/>
    </source>
</evidence>
<dbReference type="Proteomes" id="UP000615687">
    <property type="component" value="Unassembled WGS sequence"/>
</dbReference>
<dbReference type="EMBL" id="JACYXJ010000005">
    <property type="protein sequence ID" value="MBD8877653.1"/>
    <property type="molecule type" value="Genomic_DNA"/>
</dbReference>
<proteinExistence type="predicted"/>
<name>A0ABR9CCN5_9HYPH</name>
<sequence length="74" mass="8613">MQQSSPKAEPPLDEGYHVTISFCEIDLSEEDIAKIKQYFIDCTRQLIRERDLRAESGKRINTKVRVNSFRPDKA</sequence>
<accession>A0ABR9CCN5</accession>
<gene>
    <name evidence="1" type="ORF">IG617_15250</name>
</gene>
<comment type="caution">
    <text evidence="1">The sequence shown here is derived from an EMBL/GenBank/DDBJ whole genome shotgun (WGS) entry which is preliminary data.</text>
</comment>
<keyword evidence="2" id="KW-1185">Reference proteome</keyword>
<protein>
    <submittedName>
        <fullName evidence="1">Uncharacterized protein</fullName>
    </submittedName>
</protein>
<dbReference type="RefSeq" id="WP_192110089.1">
    <property type="nucleotide sequence ID" value="NZ_JACYXJ010000005.1"/>
</dbReference>
<reference evidence="1 2" key="1">
    <citation type="submission" date="2020-09" db="EMBL/GenBank/DDBJ databases">
        <title>The genome sequence of type strain Labrenzia polysiphoniae KACC 19711.</title>
        <authorList>
            <person name="Liu Y."/>
        </authorList>
    </citation>
    <scope>NUCLEOTIDE SEQUENCE [LARGE SCALE GENOMIC DNA]</scope>
    <source>
        <strain evidence="1 2">KACC 19711</strain>
    </source>
</reference>
<organism evidence="1 2">
    <name type="scientific">Roseibium polysiphoniae</name>
    <dbReference type="NCBI Taxonomy" id="2571221"/>
    <lineage>
        <taxon>Bacteria</taxon>
        <taxon>Pseudomonadati</taxon>
        <taxon>Pseudomonadota</taxon>
        <taxon>Alphaproteobacteria</taxon>
        <taxon>Hyphomicrobiales</taxon>
        <taxon>Stappiaceae</taxon>
        <taxon>Roseibium</taxon>
    </lineage>
</organism>
<evidence type="ECO:0000313" key="1">
    <source>
        <dbReference type="EMBL" id="MBD8877653.1"/>
    </source>
</evidence>